<dbReference type="InterPro" id="IPR012340">
    <property type="entry name" value="NA-bd_OB-fold"/>
</dbReference>
<sequence length="673" mass="74799">MTESVSLDSAKVRVAELRQQLNQYSYEYYIKDAPSITDSEYDQLYRELEQLEKQFPTLITQVSPTQRVGDKVSEGFQKVTHQVPLYSLSNAFNKEDLLSFDQRVRKLTQEPVQYMCELKIDGLSVSLRYEEGRLVLGATRGDGTIGEDITQNIRTIKSIPLQLPKAISNEIRGECYMPKEAFLKLNEEREAEGLDVFANPRNAAAGSLRQLDPKVAAKRNLAVFLYSSATTEGLEANSQEELLKSFKKLGFVTNSLCRKCDTIDEIWSFIEEISQNRANLPYDIDGIVIKVNSLAQQQEIGYTVKAPRWAIAYKFPAEEATTIVHEVEWTVGRTGVVTPTAIMDSVQLAGTSVSRASLHNVDLIKQRDIRLNDTVVVHKAGDIIPEVTRVVLEKRPQDSTPLEIPTHCPNCGEKLVHLEDEVALRCINPKCSALLKEGLAHFVSRNAMNMSGVGVRLIDQLFEKELIHDVADLYQLTMEDLLTLDKVKEKSAEKILTAITNSKTNSLERLLTGLGIHHVGSKAAKLLAQTFGDLDHLMHATKEELLVIDGLGETIADSVLTYFAMDSVQEMMQELKNAGVNMTYLGVVPTTVIDSPWLGKTVVLTGSLEHFSRPELKNILEEKGAKVTGSVSKKTDLVIAGKAAGSKLAKAEQLAIEVWSEEQLLQALEGAER</sequence>
<proteinExistence type="inferred from homology"/>
<dbReference type="Gene3D" id="3.40.50.10190">
    <property type="entry name" value="BRCT domain"/>
    <property type="match status" value="1"/>
</dbReference>
<dbReference type="InterPro" id="IPR041663">
    <property type="entry name" value="DisA/LigA_HHH"/>
</dbReference>
<dbReference type="Pfam" id="PF14520">
    <property type="entry name" value="HHH_5"/>
    <property type="match status" value="1"/>
</dbReference>
<dbReference type="FunFam" id="1.10.150.20:FF:000007">
    <property type="entry name" value="DNA ligase"/>
    <property type="match status" value="1"/>
</dbReference>
<evidence type="ECO:0000313" key="20">
    <source>
        <dbReference type="Proteomes" id="UP000198556"/>
    </source>
</evidence>
<evidence type="ECO:0000256" key="10">
    <source>
        <dbReference type="ARBA" id="ARBA00023027"/>
    </source>
</evidence>
<feature type="binding site" evidence="15">
    <location>
        <position position="314"/>
    </location>
    <ligand>
        <name>NAD(+)</name>
        <dbReference type="ChEBI" id="CHEBI:57540"/>
    </ligand>
</feature>
<dbReference type="Gene3D" id="3.30.470.30">
    <property type="entry name" value="DNA ligase/mRNA capping enzyme"/>
    <property type="match status" value="1"/>
</dbReference>
<dbReference type="Gene3D" id="6.20.10.30">
    <property type="match status" value="1"/>
</dbReference>
<evidence type="ECO:0000256" key="1">
    <source>
        <dbReference type="ARBA" id="ARBA00004067"/>
    </source>
</evidence>
<evidence type="ECO:0000256" key="15">
    <source>
        <dbReference type="HAMAP-Rule" id="MF_01588"/>
    </source>
</evidence>
<feature type="binding site" evidence="15">
    <location>
        <begin position="38"/>
        <end position="42"/>
    </location>
    <ligand>
        <name>NAD(+)</name>
        <dbReference type="ChEBI" id="CHEBI:57540"/>
    </ligand>
</feature>
<evidence type="ECO:0000256" key="3">
    <source>
        <dbReference type="ARBA" id="ARBA00013308"/>
    </source>
</evidence>
<dbReference type="SMART" id="SM00532">
    <property type="entry name" value="LIGANc"/>
    <property type="match status" value="1"/>
</dbReference>
<dbReference type="STRING" id="137733.SAMN05421767_1247"/>
<dbReference type="CDD" id="cd17748">
    <property type="entry name" value="BRCT_DNA_ligase_like"/>
    <property type="match status" value="1"/>
</dbReference>
<accession>A0A1H9M5K8</accession>
<evidence type="ECO:0000256" key="11">
    <source>
        <dbReference type="ARBA" id="ARBA00023204"/>
    </source>
</evidence>
<dbReference type="GO" id="GO:0003911">
    <property type="term" value="F:DNA ligase (NAD+) activity"/>
    <property type="evidence" value="ECO:0007669"/>
    <property type="project" value="UniProtKB-UniRule"/>
</dbReference>
<dbReference type="SMART" id="SM00292">
    <property type="entry name" value="BRCT"/>
    <property type="match status" value="1"/>
</dbReference>
<keyword evidence="8 15" id="KW-0862">Zinc</keyword>
<dbReference type="Pfam" id="PF03120">
    <property type="entry name" value="OB_DNA_ligase"/>
    <property type="match status" value="1"/>
</dbReference>
<comment type="catalytic activity">
    <reaction evidence="13 15 16">
        <text>NAD(+) + (deoxyribonucleotide)n-3'-hydroxyl + 5'-phospho-(deoxyribonucleotide)m = (deoxyribonucleotide)n+m + AMP + beta-nicotinamide D-nucleotide.</text>
        <dbReference type="EC" id="6.5.1.2"/>
    </reaction>
</comment>
<dbReference type="Pfam" id="PF03119">
    <property type="entry name" value="DNA_ligase_ZBD"/>
    <property type="match status" value="1"/>
</dbReference>
<dbReference type="Pfam" id="PF00533">
    <property type="entry name" value="BRCT"/>
    <property type="match status" value="1"/>
</dbReference>
<dbReference type="GO" id="GO:0005829">
    <property type="term" value="C:cytosol"/>
    <property type="evidence" value="ECO:0007669"/>
    <property type="project" value="TreeGrafter"/>
</dbReference>
<keyword evidence="20" id="KW-1185">Reference proteome</keyword>
<dbReference type="NCBIfam" id="NF005932">
    <property type="entry name" value="PRK07956.1"/>
    <property type="match status" value="1"/>
</dbReference>
<dbReference type="FunFam" id="2.40.50.140:FF:000012">
    <property type="entry name" value="DNA ligase"/>
    <property type="match status" value="1"/>
</dbReference>
<dbReference type="InterPro" id="IPR033136">
    <property type="entry name" value="DNA_ligase_CS"/>
</dbReference>
<dbReference type="FunFam" id="1.10.150.20:FF:000006">
    <property type="entry name" value="DNA ligase"/>
    <property type="match status" value="1"/>
</dbReference>
<dbReference type="PROSITE" id="PS50172">
    <property type="entry name" value="BRCT"/>
    <property type="match status" value="1"/>
</dbReference>
<dbReference type="PROSITE" id="PS01055">
    <property type="entry name" value="DNA_LIGASE_N1"/>
    <property type="match status" value="1"/>
</dbReference>
<dbReference type="InterPro" id="IPR004150">
    <property type="entry name" value="NAD_DNA_ligase_OB"/>
</dbReference>
<feature type="binding site" evidence="15">
    <location>
        <position position="431"/>
    </location>
    <ligand>
        <name>Zn(2+)</name>
        <dbReference type="ChEBI" id="CHEBI:29105"/>
    </ligand>
</feature>
<keyword evidence="5 15" id="KW-0235">DNA replication</keyword>
<dbReference type="RefSeq" id="WP_089746871.1">
    <property type="nucleotide sequence ID" value="NZ_FOGF01000024.1"/>
</dbReference>
<feature type="domain" description="BRCT" evidence="18">
    <location>
        <begin position="592"/>
        <end position="673"/>
    </location>
</feature>
<keyword evidence="4 15" id="KW-0436">Ligase</keyword>
<dbReference type="OrthoDB" id="9759736at2"/>
<feature type="binding site" evidence="15">
    <location>
        <position position="411"/>
    </location>
    <ligand>
        <name>Zn(2+)</name>
        <dbReference type="ChEBI" id="CHEBI:29105"/>
    </ligand>
</feature>
<keyword evidence="12 15" id="KW-0464">Manganese</keyword>
<dbReference type="InterPro" id="IPR013840">
    <property type="entry name" value="DNAligase_N"/>
</dbReference>
<evidence type="ECO:0000256" key="14">
    <source>
        <dbReference type="ARBA" id="ARBA00060881"/>
    </source>
</evidence>
<keyword evidence="10 15" id="KW-0520">NAD</keyword>
<evidence type="ECO:0000256" key="12">
    <source>
        <dbReference type="ARBA" id="ARBA00023211"/>
    </source>
</evidence>
<comment type="cofactor">
    <cofactor evidence="15">
        <name>Mg(2+)</name>
        <dbReference type="ChEBI" id="CHEBI:18420"/>
    </cofactor>
    <cofactor evidence="15">
        <name>Mn(2+)</name>
        <dbReference type="ChEBI" id="CHEBI:29035"/>
    </cofactor>
</comment>
<evidence type="ECO:0000256" key="6">
    <source>
        <dbReference type="ARBA" id="ARBA00022723"/>
    </source>
</evidence>
<dbReference type="InterPro" id="IPR004149">
    <property type="entry name" value="Znf_DNAligase_C4"/>
</dbReference>
<feature type="binding site" evidence="15">
    <location>
        <begin position="87"/>
        <end position="88"/>
    </location>
    <ligand>
        <name>NAD(+)</name>
        <dbReference type="ChEBI" id="CHEBI:57540"/>
    </ligand>
</feature>
<name>A0A1H9M5K8_9LACT</name>
<evidence type="ECO:0000256" key="5">
    <source>
        <dbReference type="ARBA" id="ARBA00022705"/>
    </source>
</evidence>
<dbReference type="PIRSF" id="PIRSF001604">
    <property type="entry name" value="LigA"/>
    <property type="match status" value="1"/>
</dbReference>
<dbReference type="PANTHER" id="PTHR23389:SF9">
    <property type="entry name" value="DNA LIGASE"/>
    <property type="match status" value="1"/>
</dbReference>
<dbReference type="CDD" id="cd00114">
    <property type="entry name" value="LIGANc"/>
    <property type="match status" value="1"/>
</dbReference>
<keyword evidence="7 15" id="KW-0227">DNA damage</keyword>
<organism evidence="19 20">
    <name type="scientific">Granulicatella balaenopterae</name>
    <dbReference type="NCBI Taxonomy" id="137733"/>
    <lineage>
        <taxon>Bacteria</taxon>
        <taxon>Bacillati</taxon>
        <taxon>Bacillota</taxon>
        <taxon>Bacilli</taxon>
        <taxon>Lactobacillales</taxon>
        <taxon>Carnobacteriaceae</taxon>
        <taxon>Granulicatella</taxon>
    </lineage>
</organism>
<dbReference type="Pfam" id="PF12826">
    <property type="entry name" value="HHH_2"/>
    <property type="match status" value="1"/>
</dbReference>
<dbReference type="AlphaFoldDB" id="A0A1H9M5K8"/>
<dbReference type="SMART" id="SM00278">
    <property type="entry name" value="HhH1"/>
    <property type="match status" value="3"/>
</dbReference>
<feature type="coiled-coil region" evidence="17">
    <location>
        <begin position="7"/>
        <end position="61"/>
    </location>
</feature>
<dbReference type="InterPro" id="IPR010994">
    <property type="entry name" value="RuvA_2-like"/>
</dbReference>
<dbReference type="SUPFAM" id="SSF50249">
    <property type="entry name" value="Nucleic acid-binding proteins"/>
    <property type="match status" value="1"/>
</dbReference>
<comment type="similarity">
    <text evidence="14 15">Belongs to the NAD-dependent DNA ligase family. LigA subfamily.</text>
</comment>
<evidence type="ECO:0000256" key="7">
    <source>
        <dbReference type="ARBA" id="ARBA00022763"/>
    </source>
</evidence>
<dbReference type="GO" id="GO:0003677">
    <property type="term" value="F:DNA binding"/>
    <property type="evidence" value="ECO:0007669"/>
    <property type="project" value="InterPro"/>
</dbReference>
<dbReference type="FunFam" id="1.10.287.610:FF:000002">
    <property type="entry name" value="DNA ligase"/>
    <property type="match status" value="1"/>
</dbReference>
<evidence type="ECO:0000256" key="17">
    <source>
        <dbReference type="SAM" id="Coils"/>
    </source>
</evidence>
<dbReference type="InterPro" id="IPR036420">
    <property type="entry name" value="BRCT_dom_sf"/>
</dbReference>
<dbReference type="InterPro" id="IPR018239">
    <property type="entry name" value="DNA_ligase_AS"/>
</dbReference>
<dbReference type="GO" id="GO:0006260">
    <property type="term" value="P:DNA replication"/>
    <property type="evidence" value="ECO:0007669"/>
    <property type="project" value="UniProtKB-KW"/>
</dbReference>
<dbReference type="SUPFAM" id="SSF56091">
    <property type="entry name" value="DNA ligase/mRNA capping enzyme, catalytic domain"/>
    <property type="match status" value="1"/>
</dbReference>
<dbReference type="Gene3D" id="1.10.287.610">
    <property type="entry name" value="Helix hairpin bin"/>
    <property type="match status" value="1"/>
</dbReference>
<dbReference type="GO" id="GO:0006281">
    <property type="term" value="P:DNA repair"/>
    <property type="evidence" value="ECO:0007669"/>
    <property type="project" value="UniProtKB-KW"/>
</dbReference>
<dbReference type="Gene3D" id="1.10.150.20">
    <property type="entry name" value="5' to 3' exonuclease, C-terminal subdomain"/>
    <property type="match status" value="2"/>
</dbReference>
<dbReference type="EC" id="6.5.1.2" evidence="2 15"/>
<dbReference type="SUPFAM" id="SSF52113">
    <property type="entry name" value="BRCT domain"/>
    <property type="match status" value="1"/>
</dbReference>
<evidence type="ECO:0000256" key="16">
    <source>
        <dbReference type="RuleBase" id="RU000618"/>
    </source>
</evidence>
<dbReference type="InterPro" id="IPR001679">
    <property type="entry name" value="DNA_ligase"/>
</dbReference>
<dbReference type="Pfam" id="PF01653">
    <property type="entry name" value="DNA_ligase_aden"/>
    <property type="match status" value="1"/>
</dbReference>
<dbReference type="Proteomes" id="UP000198556">
    <property type="component" value="Unassembled WGS sequence"/>
</dbReference>
<evidence type="ECO:0000256" key="4">
    <source>
        <dbReference type="ARBA" id="ARBA00022598"/>
    </source>
</evidence>
<feature type="binding site" evidence="15">
    <location>
        <position position="290"/>
    </location>
    <ligand>
        <name>NAD(+)</name>
        <dbReference type="ChEBI" id="CHEBI:57540"/>
    </ligand>
</feature>
<dbReference type="InterPro" id="IPR001357">
    <property type="entry name" value="BRCT_dom"/>
</dbReference>
<feature type="binding site" evidence="15">
    <location>
        <position position="426"/>
    </location>
    <ligand>
        <name>Zn(2+)</name>
        <dbReference type="ChEBI" id="CHEBI:29105"/>
    </ligand>
</feature>
<gene>
    <name evidence="15" type="primary">ligA</name>
    <name evidence="19" type="ORF">SAMN05421767_1247</name>
</gene>
<keyword evidence="11 15" id="KW-0234">DNA repair</keyword>
<feature type="binding site" evidence="15">
    <location>
        <position position="140"/>
    </location>
    <ligand>
        <name>NAD(+)</name>
        <dbReference type="ChEBI" id="CHEBI:57540"/>
    </ligand>
</feature>
<dbReference type="NCBIfam" id="TIGR00575">
    <property type="entry name" value="dnlj"/>
    <property type="match status" value="1"/>
</dbReference>
<evidence type="ECO:0000259" key="18">
    <source>
        <dbReference type="PROSITE" id="PS50172"/>
    </source>
</evidence>
<reference evidence="19 20" key="1">
    <citation type="submission" date="2016-10" db="EMBL/GenBank/DDBJ databases">
        <authorList>
            <person name="de Groot N.N."/>
        </authorList>
    </citation>
    <scope>NUCLEOTIDE SEQUENCE [LARGE SCALE GENOMIC DNA]</scope>
    <source>
        <strain evidence="19 20">DSM 15827</strain>
    </source>
</reference>
<evidence type="ECO:0000256" key="13">
    <source>
        <dbReference type="ARBA" id="ARBA00034005"/>
    </source>
</evidence>
<evidence type="ECO:0000256" key="9">
    <source>
        <dbReference type="ARBA" id="ARBA00022842"/>
    </source>
</evidence>
<keyword evidence="9 15" id="KW-0460">Magnesium</keyword>
<feature type="active site" description="N6-AMP-lysine intermediate" evidence="15">
    <location>
        <position position="119"/>
    </location>
</feature>
<dbReference type="PROSITE" id="PS01056">
    <property type="entry name" value="DNA_LIGASE_N2"/>
    <property type="match status" value="1"/>
</dbReference>
<feature type="binding site" evidence="15">
    <location>
        <position position="117"/>
    </location>
    <ligand>
        <name>NAD(+)</name>
        <dbReference type="ChEBI" id="CHEBI:57540"/>
    </ligand>
</feature>
<dbReference type="GO" id="GO:0046872">
    <property type="term" value="F:metal ion binding"/>
    <property type="evidence" value="ECO:0007669"/>
    <property type="project" value="UniProtKB-KW"/>
</dbReference>
<evidence type="ECO:0000313" key="19">
    <source>
        <dbReference type="EMBL" id="SER18745.1"/>
    </source>
</evidence>
<dbReference type="FunFam" id="3.30.470.30:FF:000001">
    <property type="entry name" value="DNA ligase"/>
    <property type="match status" value="1"/>
</dbReference>
<protein>
    <recommendedName>
        <fullName evidence="3 15">DNA ligase</fullName>
        <ecNumber evidence="2 15">6.5.1.2</ecNumber>
    </recommendedName>
    <alternativeName>
        <fullName evidence="15">Polydeoxyribonucleotide synthase [NAD(+)]</fullName>
    </alternativeName>
</protein>
<keyword evidence="6 15" id="KW-0479">Metal-binding</keyword>
<dbReference type="EMBL" id="FOGF01000024">
    <property type="protein sequence ID" value="SER18745.1"/>
    <property type="molecule type" value="Genomic_DNA"/>
</dbReference>
<keyword evidence="17" id="KW-0175">Coiled coil</keyword>
<comment type="function">
    <text evidence="1 15">DNA ligase that catalyzes the formation of phosphodiester linkages between 5'-phosphoryl and 3'-hydroxyl groups in double-stranded DNA using NAD as a coenzyme and as the energy source for the reaction. It is essential for DNA replication and repair of damaged DNA.</text>
</comment>
<dbReference type="PANTHER" id="PTHR23389">
    <property type="entry name" value="CHROMOSOME TRANSMISSION FIDELITY FACTOR 18"/>
    <property type="match status" value="1"/>
</dbReference>
<dbReference type="SUPFAM" id="SSF47781">
    <property type="entry name" value="RuvA domain 2-like"/>
    <property type="match status" value="1"/>
</dbReference>
<feature type="binding site" evidence="15">
    <location>
        <position position="408"/>
    </location>
    <ligand>
        <name>Zn(2+)</name>
        <dbReference type="ChEBI" id="CHEBI:29105"/>
    </ligand>
</feature>
<dbReference type="Gene3D" id="2.40.50.140">
    <property type="entry name" value="Nucleic acid-binding proteins"/>
    <property type="match status" value="1"/>
</dbReference>
<evidence type="ECO:0000256" key="8">
    <source>
        <dbReference type="ARBA" id="ARBA00022833"/>
    </source>
</evidence>
<feature type="binding site" evidence="15">
    <location>
        <position position="174"/>
    </location>
    <ligand>
        <name>NAD(+)</name>
        <dbReference type="ChEBI" id="CHEBI:57540"/>
    </ligand>
</feature>
<dbReference type="HAMAP" id="MF_01588">
    <property type="entry name" value="DNA_ligase_A"/>
    <property type="match status" value="1"/>
</dbReference>
<dbReference type="InterPro" id="IPR013839">
    <property type="entry name" value="DNAligase_adenylation"/>
</dbReference>
<evidence type="ECO:0000256" key="2">
    <source>
        <dbReference type="ARBA" id="ARBA00012722"/>
    </source>
</evidence>
<dbReference type="InterPro" id="IPR003583">
    <property type="entry name" value="Hlx-hairpin-Hlx_DNA-bd_motif"/>
</dbReference>